<feature type="non-terminal residue" evidence="1">
    <location>
        <position position="1"/>
    </location>
</feature>
<proteinExistence type="predicted"/>
<sequence length="105" mass="11739">INALMDLMPEGTVMCMTIVVQAQDVLEERFTHLAKNAIGENVESSRVREDAAIAKSFLGERHKLYHGSMTFLLTAPDLPQLQSRQRELNAVLLNAGLQPTRGEYE</sequence>
<dbReference type="AlphaFoldDB" id="A0ABD5DFU8"/>
<reference evidence="1" key="1">
    <citation type="submission" date="2019-07" db="EMBL/GenBank/DDBJ databases">
        <title>Biological characteristics of mucoid Acinetobacter baumannii from a general hospital in China.</title>
        <authorList>
            <person name="Hua X."/>
            <person name="Yu Y."/>
        </authorList>
    </citation>
    <scope>NUCLEOTIDE SEQUENCE [LARGE SCALE GENOMIC DNA]</scope>
    <source>
        <strain evidence="1">N41</strain>
    </source>
</reference>
<evidence type="ECO:0000313" key="1">
    <source>
        <dbReference type="EMBL" id="MDR8263245.1"/>
    </source>
</evidence>
<organism evidence="1">
    <name type="scientific">Acinetobacter baumannii</name>
    <dbReference type="NCBI Taxonomy" id="470"/>
    <lineage>
        <taxon>Bacteria</taxon>
        <taxon>Pseudomonadati</taxon>
        <taxon>Pseudomonadota</taxon>
        <taxon>Gammaproteobacteria</taxon>
        <taxon>Moraxellales</taxon>
        <taxon>Moraxellaceae</taxon>
        <taxon>Acinetobacter</taxon>
        <taxon>Acinetobacter calcoaceticus/baumannii complex</taxon>
    </lineage>
</organism>
<dbReference type="EMBL" id="VMBB01000526">
    <property type="protein sequence ID" value="MDR8263245.1"/>
    <property type="molecule type" value="Genomic_DNA"/>
</dbReference>
<name>A0ABD5DFU8_ACIBA</name>
<accession>A0ABD5DFU8</accession>
<gene>
    <name evidence="1" type="ORF">FPK87_22780</name>
</gene>
<protein>
    <submittedName>
        <fullName evidence="1">Conjugative transfer ATPase</fullName>
    </submittedName>
</protein>
<dbReference type="Pfam" id="PF11130">
    <property type="entry name" value="TraC_F_IV"/>
    <property type="match status" value="1"/>
</dbReference>
<dbReference type="InterPro" id="IPR025955">
    <property type="entry name" value="TraC/Conjuga_ATPase"/>
</dbReference>
<comment type="caution">
    <text evidence="1">The sequence shown here is derived from an EMBL/GenBank/DDBJ whole genome shotgun (WGS) entry which is preliminary data.</text>
</comment>
<feature type="non-terminal residue" evidence="1">
    <location>
        <position position="105"/>
    </location>
</feature>